<accession>A0A8H6VPM2</accession>
<keyword evidence="2" id="KW-1185">Reference proteome</keyword>
<gene>
    <name evidence="1" type="ORF">HII31_04363</name>
</gene>
<dbReference type="AlphaFoldDB" id="A0A8H6VPM2"/>
<evidence type="ECO:0000313" key="1">
    <source>
        <dbReference type="EMBL" id="KAF7194330.1"/>
    </source>
</evidence>
<organism evidence="1 2">
    <name type="scientific">Pseudocercospora fuligena</name>
    <dbReference type="NCBI Taxonomy" id="685502"/>
    <lineage>
        <taxon>Eukaryota</taxon>
        <taxon>Fungi</taxon>
        <taxon>Dikarya</taxon>
        <taxon>Ascomycota</taxon>
        <taxon>Pezizomycotina</taxon>
        <taxon>Dothideomycetes</taxon>
        <taxon>Dothideomycetidae</taxon>
        <taxon>Mycosphaerellales</taxon>
        <taxon>Mycosphaerellaceae</taxon>
        <taxon>Pseudocercospora</taxon>
    </lineage>
</organism>
<name>A0A8H6VPM2_9PEZI</name>
<comment type="caution">
    <text evidence="1">The sequence shown here is derived from an EMBL/GenBank/DDBJ whole genome shotgun (WGS) entry which is preliminary data.</text>
</comment>
<evidence type="ECO:0000313" key="2">
    <source>
        <dbReference type="Proteomes" id="UP000660729"/>
    </source>
</evidence>
<dbReference type="Proteomes" id="UP000660729">
    <property type="component" value="Unassembled WGS sequence"/>
</dbReference>
<protein>
    <submittedName>
        <fullName evidence="1">Uncharacterized protein</fullName>
    </submittedName>
</protein>
<reference evidence="1" key="1">
    <citation type="submission" date="2020-04" db="EMBL/GenBank/DDBJ databases">
        <title>Draft genome resource of the tomato pathogen Pseudocercospora fuligena.</title>
        <authorList>
            <person name="Zaccaron A."/>
        </authorList>
    </citation>
    <scope>NUCLEOTIDE SEQUENCE</scope>
    <source>
        <strain evidence="1">PF001</strain>
    </source>
</reference>
<sequence>MLSGQTREHENHFATTVKMLASMGFCQELVVIYAQDLPHHHPISILIGLVAMISACHVKFITSAGDQGSIP</sequence>
<dbReference type="EMBL" id="JABCIY010000062">
    <property type="protein sequence ID" value="KAF7194330.1"/>
    <property type="molecule type" value="Genomic_DNA"/>
</dbReference>
<proteinExistence type="predicted"/>